<dbReference type="GO" id="GO:0005634">
    <property type="term" value="C:nucleus"/>
    <property type="evidence" value="ECO:0007669"/>
    <property type="project" value="UniProtKB-SubCell"/>
</dbReference>
<keyword evidence="5" id="KW-0539">Nucleus</keyword>
<feature type="non-terminal residue" evidence="7">
    <location>
        <position position="414"/>
    </location>
</feature>
<dbReference type="Proteomes" id="UP000016935">
    <property type="component" value="Unassembled WGS sequence"/>
</dbReference>
<dbReference type="PANTHER" id="PTHR47338">
    <property type="entry name" value="ZN(II)2CYS6 TRANSCRIPTION FACTOR (EUROFUNG)-RELATED"/>
    <property type="match status" value="1"/>
</dbReference>
<comment type="subcellular location">
    <subcellularLocation>
        <location evidence="1">Nucleus</location>
    </subcellularLocation>
</comment>
<dbReference type="InterPro" id="IPR036864">
    <property type="entry name" value="Zn2-C6_fun-type_DNA-bd_sf"/>
</dbReference>
<accession>R0ITF8</accession>
<keyword evidence="4" id="KW-0804">Transcription</keyword>
<dbReference type="CDD" id="cd00067">
    <property type="entry name" value="GAL4"/>
    <property type="match status" value="1"/>
</dbReference>
<keyword evidence="2" id="KW-0479">Metal-binding</keyword>
<dbReference type="InterPro" id="IPR001138">
    <property type="entry name" value="Zn2Cys6_DnaBD"/>
</dbReference>
<dbReference type="HOGENOM" id="CLU_664916_0_0_1"/>
<keyword evidence="3" id="KW-0805">Transcription regulation</keyword>
<evidence type="ECO:0000256" key="2">
    <source>
        <dbReference type="ARBA" id="ARBA00022723"/>
    </source>
</evidence>
<dbReference type="InterPro" id="IPR050815">
    <property type="entry name" value="TF_fung"/>
</dbReference>
<sequence length="414" mass="46726">MRTMALGTPTEALTEAGTARRRITAACHGCRARKSRCDGQRPRCQRCQQSNSGCMYPEENSRPWHREHHQPMIQSAAPLVGQAELATAPTSSPPALDPLAAHQTPSVDVCRDRRFLSRDVLSQHIEAYFVYIYHIPGYNFFHRPSLLEDLYHDRIPSILSTAICAIVSGYLNRSRAGKQLSVEWATDVDSYLSTNMNNLTLLNLQLMVLSLYQHLSYRQFGRSWLILGTATRLALGIQLNKESRLAPESEGIALRECQRRLAWGIFIQDKLHSGGIDEFVAMPARWMQISLPLEEDDFLRERSRQPVFLSDDPGHVPQEGLGISAYTVVLMQLRHEILQSSSSSQIGDAAMIASLVSLETRMQRFYAALPAHLRLTDRNLFAYSSSSRLIAFISLNTWYLQACCDLFRICLPGM</sequence>
<protein>
    <recommendedName>
        <fullName evidence="6">Zn(2)-C6 fungal-type domain-containing protein</fullName>
    </recommendedName>
</protein>
<dbReference type="InterPro" id="IPR007219">
    <property type="entry name" value="XnlR_reg_dom"/>
</dbReference>
<dbReference type="OrthoDB" id="103349at2759"/>
<name>R0ITF8_EXST2</name>
<evidence type="ECO:0000256" key="1">
    <source>
        <dbReference type="ARBA" id="ARBA00004123"/>
    </source>
</evidence>
<dbReference type="EMBL" id="KB908548">
    <property type="protein sequence ID" value="EOA88085.1"/>
    <property type="molecule type" value="Genomic_DNA"/>
</dbReference>
<evidence type="ECO:0000259" key="6">
    <source>
        <dbReference type="PROSITE" id="PS50048"/>
    </source>
</evidence>
<dbReference type="CDD" id="cd12148">
    <property type="entry name" value="fungal_TF_MHR"/>
    <property type="match status" value="1"/>
</dbReference>
<dbReference type="GO" id="GO:0008270">
    <property type="term" value="F:zinc ion binding"/>
    <property type="evidence" value="ECO:0007669"/>
    <property type="project" value="InterPro"/>
</dbReference>
<dbReference type="GO" id="GO:0000981">
    <property type="term" value="F:DNA-binding transcription factor activity, RNA polymerase II-specific"/>
    <property type="evidence" value="ECO:0007669"/>
    <property type="project" value="InterPro"/>
</dbReference>
<dbReference type="GO" id="GO:0006351">
    <property type="term" value="P:DNA-templated transcription"/>
    <property type="evidence" value="ECO:0007669"/>
    <property type="project" value="InterPro"/>
</dbReference>
<dbReference type="GO" id="GO:0003677">
    <property type="term" value="F:DNA binding"/>
    <property type="evidence" value="ECO:0007669"/>
    <property type="project" value="InterPro"/>
</dbReference>
<dbReference type="Gene3D" id="4.10.240.10">
    <property type="entry name" value="Zn(2)-C6 fungal-type DNA-binding domain"/>
    <property type="match status" value="1"/>
</dbReference>
<dbReference type="SMART" id="SM00906">
    <property type="entry name" value="Fungal_trans"/>
    <property type="match status" value="1"/>
</dbReference>
<dbReference type="eggNOG" id="ENOG502SR2Z">
    <property type="taxonomic scope" value="Eukaryota"/>
</dbReference>
<dbReference type="SUPFAM" id="SSF57701">
    <property type="entry name" value="Zn2/Cys6 DNA-binding domain"/>
    <property type="match status" value="1"/>
</dbReference>
<dbReference type="PROSITE" id="PS50048">
    <property type="entry name" value="ZN2_CY6_FUNGAL_2"/>
    <property type="match status" value="1"/>
</dbReference>
<dbReference type="RefSeq" id="XP_008024174.1">
    <property type="nucleotide sequence ID" value="XM_008025983.1"/>
</dbReference>
<evidence type="ECO:0000256" key="5">
    <source>
        <dbReference type="ARBA" id="ARBA00023242"/>
    </source>
</evidence>
<dbReference type="Pfam" id="PF04082">
    <property type="entry name" value="Fungal_trans"/>
    <property type="match status" value="1"/>
</dbReference>
<reference evidence="7 8" key="1">
    <citation type="journal article" date="2012" name="PLoS Pathog.">
        <title>Diverse lifestyles and strategies of plant pathogenesis encoded in the genomes of eighteen Dothideomycetes fungi.</title>
        <authorList>
            <person name="Ohm R.A."/>
            <person name="Feau N."/>
            <person name="Henrissat B."/>
            <person name="Schoch C.L."/>
            <person name="Horwitz B.A."/>
            <person name="Barry K.W."/>
            <person name="Condon B.J."/>
            <person name="Copeland A.C."/>
            <person name="Dhillon B."/>
            <person name="Glaser F."/>
            <person name="Hesse C.N."/>
            <person name="Kosti I."/>
            <person name="LaButti K."/>
            <person name="Lindquist E.A."/>
            <person name="Lucas S."/>
            <person name="Salamov A.A."/>
            <person name="Bradshaw R.E."/>
            <person name="Ciuffetti L."/>
            <person name="Hamelin R.C."/>
            <person name="Kema G.H.J."/>
            <person name="Lawrence C."/>
            <person name="Scott J.A."/>
            <person name="Spatafora J.W."/>
            <person name="Turgeon B.G."/>
            <person name="de Wit P.J.G.M."/>
            <person name="Zhong S."/>
            <person name="Goodwin S.B."/>
            <person name="Grigoriev I.V."/>
        </authorList>
    </citation>
    <scope>NUCLEOTIDE SEQUENCE [LARGE SCALE GENOMIC DNA]</scope>
    <source>
        <strain evidence="8">28A</strain>
    </source>
</reference>
<dbReference type="PROSITE" id="PS00463">
    <property type="entry name" value="ZN2_CY6_FUNGAL_1"/>
    <property type="match status" value="1"/>
</dbReference>
<evidence type="ECO:0000313" key="7">
    <source>
        <dbReference type="EMBL" id="EOA88085.1"/>
    </source>
</evidence>
<dbReference type="GeneID" id="19396091"/>
<proteinExistence type="predicted"/>
<dbReference type="Pfam" id="PF00172">
    <property type="entry name" value="Zn_clus"/>
    <property type="match status" value="1"/>
</dbReference>
<dbReference type="AlphaFoldDB" id="R0ITF8"/>
<dbReference type="SMART" id="SM00066">
    <property type="entry name" value="GAL4"/>
    <property type="match status" value="1"/>
</dbReference>
<evidence type="ECO:0000256" key="4">
    <source>
        <dbReference type="ARBA" id="ARBA00023163"/>
    </source>
</evidence>
<keyword evidence="8" id="KW-1185">Reference proteome</keyword>
<evidence type="ECO:0000313" key="8">
    <source>
        <dbReference type="Proteomes" id="UP000016935"/>
    </source>
</evidence>
<gene>
    <name evidence="7" type="ORF">SETTUDRAFT_129758</name>
</gene>
<dbReference type="PANTHER" id="PTHR47338:SF7">
    <property type="entry name" value="ZN(II)2CYS6 TRANSCRIPTION FACTOR (EUROFUNG)"/>
    <property type="match status" value="1"/>
</dbReference>
<evidence type="ECO:0000256" key="3">
    <source>
        <dbReference type="ARBA" id="ARBA00023015"/>
    </source>
</evidence>
<organism evidence="7 8">
    <name type="scientific">Exserohilum turcicum (strain 28A)</name>
    <name type="common">Northern leaf blight fungus</name>
    <name type="synonym">Setosphaeria turcica</name>
    <dbReference type="NCBI Taxonomy" id="671987"/>
    <lineage>
        <taxon>Eukaryota</taxon>
        <taxon>Fungi</taxon>
        <taxon>Dikarya</taxon>
        <taxon>Ascomycota</taxon>
        <taxon>Pezizomycotina</taxon>
        <taxon>Dothideomycetes</taxon>
        <taxon>Pleosporomycetidae</taxon>
        <taxon>Pleosporales</taxon>
        <taxon>Pleosporineae</taxon>
        <taxon>Pleosporaceae</taxon>
        <taxon>Exserohilum</taxon>
    </lineage>
</organism>
<feature type="domain" description="Zn(2)-C6 fungal-type" evidence="6">
    <location>
        <begin position="26"/>
        <end position="56"/>
    </location>
</feature>
<reference evidence="7 8" key="2">
    <citation type="journal article" date="2013" name="PLoS Genet.">
        <title>Comparative genome structure, secondary metabolite, and effector coding capacity across Cochliobolus pathogens.</title>
        <authorList>
            <person name="Condon B.J."/>
            <person name="Leng Y."/>
            <person name="Wu D."/>
            <person name="Bushley K.E."/>
            <person name="Ohm R.A."/>
            <person name="Otillar R."/>
            <person name="Martin J."/>
            <person name="Schackwitz W."/>
            <person name="Grimwood J."/>
            <person name="MohdZainudin N."/>
            <person name="Xue C."/>
            <person name="Wang R."/>
            <person name="Manning V.A."/>
            <person name="Dhillon B."/>
            <person name="Tu Z.J."/>
            <person name="Steffenson B.J."/>
            <person name="Salamov A."/>
            <person name="Sun H."/>
            <person name="Lowry S."/>
            <person name="LaButti K."/>
            <person name="Han J."/>
            <person name="Copeland A."/>
            <person name="Lindquist E."/>
            <person name="Barry K."/>
            <person name="Schmutz J."/>
            <person name="Baker S.E."/>
            <person name="Ciuffetti L.M."/>
            <person name="Grigoriev I.V."/>
            <person name="Zhong S."/>
            <person name="Turgeon B.G."/>
        </authorList>
    </citation>
    <scope>NUCLEOTIDE SEQUENCE [LARGE SCALE GENOMIC DNA]</scope>
    <source>
        <strain evidence="8">28A</strain>
    </source>
</reference>